<accession>A0AAW1I8E9</accession>
<dbReference type="GO" id="GO:0071897">
    <property type="term" value="P:DNA biosynthetic process"/>
    <property type="evidence" value="ECO:0007669"/>
    <property type="project" value="UniProtKB-ARBA"/>
</dbReference>
<dbReference type="AlphaFoldDB" id="A0AAW1I8E9"/>
<evidence type="ECO:0000313" key="2">
    <source>
        <dbReference type="Proteomes" id="UP001458880"/>
    </source>
</evidence>
<name>A0AAW1I8E9_POPJA</name>
<sequence>MSLYILQHLHRELDTMLELGVPRPSQSPWSTPVLLVKRLMEKCAFVSMDDATPQCGHKERRVPTAISRVYTFQIIRGEVPVEHCNEKCILENPPH</sequence>
<reference evidence="1 2" key="1">
    <citation type="journal article" date="2024" name="BMC Genomics">
        <title>De novo assembly and annotation of Popillia japonica's genome with initial clues to its potential as an invasive pest.</title>
        <authorList>
            <person name="Cucini C."/>
            <person name="Boschi S."/>
            <person name="Funari R."/>
            <person name="Cardaioli E."/>
            <person name="Iannotti N."/>
            <person name="Marturano G."/>
            <person name="Paoli F."/>
            <person name="Bruttini M."/>
            <person name="Carapelli A."/>
            <person name="Frati F."/>
            <person name="Nardi F."/>
        </authorList>
    </citation>
    <scope>NUCLEOTIDE SEQUENCE [LARGE SCALE GENOMIC DNA]</scope>
    <source>
        <strain evidence="1">DMR45628</strain>
    </source>
</reference>
<dbReference type="SUPFAM" id="SSF56672">
    <property type="entry name" value="DNA/RNA polymerases"/>
    <property type="match status" value="1"/>
</dbReference>
<dbReference type="Proteomes" id="UP001458880">
    <property type="component" value="Unassembled WGS sequence"/>
</dbReference>
<proteinExistence type="predicted"/>
<comment type="caution">
    <text evidence="1">The sequence shown here is derived from an EMBL/GenBank/DDBJ whole genome shotgun (WGS) entry which is preliminary data.</text>
</comment>
<keyword evidence="2" id="KW-1185">Reference proteome</keyword>
<dbReference type="Gene3D" id="3.10.10.10">
    <property type="entry name" value="HIV Type 1 Reverse Transcriptase, subunit A, domain 1"/>
    <property type="match status" value="1"/>
</dbReference>
<dbReference type="InterPro" id="IPR043502">
    <property type="entry name" value="DNA/RNA_pol_sf"/>
</dbReference>
<protein>
    <submittedName>
        <fullName evidence="1">Uncharacterized protein</fullName>
    </submittedName>
</protein>
<gene>
    <name evidence="1" type="ORF">QE152_g37974</name>
</gene>
<organism evidence="1 2">
    <name type="scientific">Popillia japonica</name>
    <name type="common">Japanese beetle</name>
    <dbReference type="NCBI Taxonomy" id="7064"/>
    <lineage>
        <taxon>Eukaryota</taxon>
        <taxon>Metazoa</taxon>
        <taxon>Ecdysozoa</taxon>
        <taxon>Arthropoda</taxon>
        <taxon>Hexapoda</taxon>
        <taxon>Insecta</taxon>
        <taxon>Pterygota</taxon>
        <taxon>Neoptera</taxon>
        <taxon>Endopterygota</taxon>
        <taxon>Coleoptera</taxon>
        <taxon>Polyphaga</taxon>
        <taxon>Scarabaeiformia</taxon>
        <taxon>Scarabaeidae</taxon>
        <taxon>Rutelinae</taxon>
        <taxon>Popillia</taxon>
    </lineage>
</organism>
<evidence type="ECO:0000313" key="1">
    <source>
        <dbReference type="EMBL" id="KAK9685538.1"/>
    </source>
</evidence>
<dbReference type="EMBL" id="JASPKY010000772">
    <property type="protein sequence ID" value="KAK9685538.1"/>
    <property type="molecule type" value="Genomic_DNA"/>
</dbReference>